<dbReference type="Gene3D" id="3.10.580.10">
    <property type="entry name" value="CBS-domain"/>
    <property type="match status" value="1"/>
</dbReference>
<comment type="caution">
    <text evidence="3">The sequence shown here is derived from an EMBL/GenBank/DDBJ whole genome shotgun (WGS) entry which is preliminary data.</text>
</comment>
<dbReference type="AlphaFoldDB" id="A0AAV0G8Q9"/>
<evidence type="ECO:0000313" key="4">
    <source>
        <dbReference type="Proteomes" id="UP001152523"/>
    </source>
</evidence>
<reference evidence="3" key="1">
    <citation type="submission" date="2022-07" db="EMBL/GenBank/DDBJ databases">
        <authorList>
            <person name="Macas J."/>
            <person name="Novak P."/>
            <person name="Neumann P."/>
        </authorList>
    </citation>
    <scope>NUCLEOTIDE SEQUENCE</scope>
</reference>
<dbReference type="SUPFAM" id="SSF54631">
    <property type="entry name" value="CBS-domain pair"/>
    <property type="match status" value="1"/>
</dbReference>
<organism evidence="3 4">
    <name type="scientific">Cuscuta epithymum</name>
    <dbReference type="NCBI Taxonomy" id="186058"/>
    <lineage>
        <taxon>Eukaryota</taxon>
        <taxon>Viridiplantae</taxon>
        <taxon>Streptophyta</taxon>
        <taxon>Embryophyta</taxon>
        <taxon>Tracheophyta</taxon>
        <taxon>Spermatophyta</taxon>
        <taxon>Magnoliopsida</taxon>
        <taxon>eudicotyledons</taxon>
        <taxon>Gunneridae</taxon>
        <taxon>Pentapetalae</taxon>
        <taxon>asterids</taxon>
        <taxon>lamiids</taxon>
        <taxon>Solanales</taxon>
        <taxon>Convolvulaceae</taxon>
        <taxon>Cuscuteae</taxon>
        <taxon>Cuscuta</taxon>
        <taxon>Cuscuta subgen. Cuscuta</taxon>
    </lineage>
</organism>
<proteinExistence type="predicted"/>
<feature type="domain" description="CBS" evidence="2">
    <location>
        <begin position="3"/>
        <end position="60"/>
    </location>
</feature>
<dbReference type="InterPro" id="IPR046342">
    <property type="entry name" value="CBS_dom_sf"/>
</dbReference>
<keyword evidence="1" id="KW-0129">CBS domain</keyword>
<gene>
    <name evidence="3" type="ORF">CEPIT_LOCUS41084</name>
</gene>
<dbReference type="Pfam" id="PF00571">
    <property type="entry name" value="CBS"/>
    <property type="match status" value="1"/>
</dbReference>
<evidence type="ECO:0000256" key="1">
    <source>
        <dbReference type="PROSITE-ProRule" id="PRU00703"/>
    </source>
</evidence>
<dbReference type="PROSITE" id="PS51371">
    <property type="entry name" value="CBS"/>
    <property type="match status" value="1"/>
</dbReference>
<keyword evidence="4" id="KW-1185">Reference proteome</keyword>
<evidence type="ECO:0000313" key="3">
    <source>
        <dbReference type="EMBL" id="CAH9143963.1"/>
    </source>
</evidence>
<evidence type="ECO:0000259" key="2">
    <source>
        <dbReference type="PROSITE" id="PS51371"/>
    </source>
</evidence>
<accession>A0AAV0G8Q9</accession>
<dbReference type="InterPro" id="IPR000644">
    <property type="entry name" value="CBS_dom"/>
</dbReference>
<dbReference type="EMBL" id="CAMAPF010001057">
    <property type="protein sequence ID" value="CAH9143963.1"/>
    <property type="molecule type" value="Genomic_DNA"/>
</dbReference>
<dbReference type="Proteomes" id="UP001152523">
    <property type="component" value="Unassembled WGS sequence"/>
</dbReference>
<sequence>MELRSSLVAGTREMTLAEAVEKIVCNGVHRIWVVDNDGLLQGVLSLTDILKLIHLSLLGSFATPTSK</sequence>
<protein>
    <recommendedName>
        <fullName evidence="2">CBS domain-containing protein</fullName>
    </recommendedName>
</protein>
<dbReference type="SMART" id="SM00116">
    <property type="entry name" value="CBS"/>
    <property type="match status" value="1"/>
</dbReference>
<name>A0AAV0G8Q9_9ASTE</name>